<evidence type="ECO:0000256" key="15">
    <source>
        <dbReference type="RuleBase" id="RU363016"/>
    </source>
</evidence>
<keyword evidence="10 15" id="KW-0234">DNA repair</keyword>
<dbReference type="GO" id="GO:0003677">
    <property type="term" value="F:DNA binding"/>
    <property type="evidence" value="ECO:0007669"/>
    <property type="project" value="UniProtKB-KW"/>
</dbReference>
<evidence type="ECO:0000256" key="3">
    <source>
        <dbReference type="ARBA" id="ARBA00022741"/>
    </source>
</evidence>
<evidence type="ECO:0000256" key="7">
    <source>
        <dbReference type="ARBA" id="ARBA00022840"/>
    </source>
</evidence>
<dbReference type="Pfam" id="PF19833">
    <property type="entry name" value="RecG_dom3_C"/>
    <property type="match status" value="1"/>
</dbReference>
<dbReference type="EMBL" id="PYGF01000007">
    <property type="protein sequence ID" value="PSL03330.1"/>
    <property type="molecule type" value="Genomic_DNA"/>
</dbReference>
<feature type="domain" description="Helicase ATP-binding" evidence="16">
    <location>
        <begin position="282"/>
        <end position="445"/>
    </location>
</feature>
<dbReference type="RefSeq" id="WP_106567718.1">
    <property type="nucleotide sequence ID" value="NZ_PYGF01000007.1"/>
</dbReference>
<dbReference type="GO" id="GO:0016887">
    <property type="term" value="F:ATP hydrolysis activity"/>
    <property type="evidence" value="ECO:0007669"/>
    <property type="project" value="RHEA"/>
</dbReference>
<evidence type="ECO:0000259" key="16">
    <source>
        <dbReference type="PROSITE" id="PS51192"/>
    </source>
</evidence>
<evidence type="ECO:0000256" key="14">
    <source>
        <dbReference type="ARBA" id="ARBA00048988"/>
    </source>
</evidence>
<sequence length="697" mass="79885">MSGFFDTKIDYLRGVGPQKAALINKELNIFTYGELIQHYPFRYEDRTKFYKIREITEDLENVQVIAKIRSVETIGDGRRKRLVAHIYDDTGEMELTWFKGLQWVEKKLLVAVPFVFYGKPNRYGRKFSIAHPEMEPLSQVQEEKSFFQPVYSTTEKLRSKYLDSKGISKIMEGLVHVSYPQIQETLPLDILHRFNLIPKRDALKQIHFPDNPEILKKARFRLKFEEFFFVQLRLLKLKLTRTEKSHGQVLNQTELLTKFYKEHLPFQLTEAQKRVVREAYGDMKSGKQMNRLIQGDVGSGKTMVAFICILIAISSGAQACLMAPTEILANQHYEGLKVYADLMGLNIALLTGSTKKSARNVIHEMLRSGDLHIIIGTHALLEDVVQFRNLGLAIVDEQHRFGVAQRAKLWAKNEHFYPHVLVMTATPIPRTLAMTLYGDLDISVIDELPAGRKPIQTVHRYDKDRLKVFGFMRKQIHEGRQVYVVYPLIQESETMDLKNLMDGYESICRAFPEYPVSIVHGDMKAGDKDFEMQRFVKGETKIMVATTVIEVGVNVPNASVMIVENAERFGLSQLHQLRGRVGRGADQSYCILMTKYELSKDSRVRLETMVRTNNGFEIADVDLKLRGPGDLMGTQQSGLADLLIADLSKDAPILTLARDAAEQLLQDDPELVRPEHAMVVRQIRAQKKHEINWSRIS</sequence>
<dbReference type="GO" id="GO:0006310">
    <property type="term" value="P:DNA recombination"/>
    <property type="evidence" value="ECO:0007669"/>
    <property type="project" value="UniProtKB-UniRule"/>
</dbReference>
<dbReference type="Proteomes" id="UP000240708">
    <property type="component" value="Unassembled WGS sequence"/>
</dbReference>
<comment type="similarity">
    <text evidence="1 15">Belongs to the helicase family. RecG subfamily.</text>
</comment>
<comment type="catalytic activity">
    <reaction evidence="14 15">
        <text>ATP + H2O = ADP + phosphate + H(+)</text>
        <dbReference type="Rhea" id="RHEA:13065"/>
        <dbReference type="ChEBI" id="CHEBI:15377"/>
        <dbReference type="ChEBI" id="CHEBI:15378"/>
        <dbReference type="ChEBI" id="CHEBI:30616"/>
        <dbReference type="ChEBI" id="CHEBI:43474"/>
        <dbReference type="ChEBI" id="CHEBI:456216"/>
        <dbReference type="EC" id="5.6.2.4"/>
    </reaction>
</comment>
<dbReference type="InterPro" id="IPR011545">
    <property type="entry name" value="DEAD/DEAH_box_helicase_dom"/>
</dbReference>
<dbReference type="InterPro" id="IPR045562">
    <property type="entry name" value="RecG_dom3_C"/>
</dbReference>
<keyword evidence="5 15" id="KW-0378">Hydrolase</keyword>
<reference evidence="18 19" key="1">
    <citation type="submission" date="2018-03" db="EMBL/GenBank/DDBJ databases">
        <title>Genomic Encyclopedia of Archaeal and Bacterial Type Strains, Phase II (KMG-II): from individual species to whole genera.</title>
        <authorList>
            <person name="Goeker M."/>
        </authorList>
    </citation>
    <scope>NUCLEOTIDE SEQUENCE [LARGE SCALE GENOMIC DNA]</scope>
    <source>
        <strain evidence="18 19">DSM 28057</strain>
    </source>
</reference>
<evidence type="ECO:0000256" key="9">
    <source>
        <dbReference type="ARBA" id="ARBA00023172"/>
    </source>
</evidence>
<evidence type="ECO:0000256" key="5">
    <source>
        <dbReference type="ARBA" id="ARBA00022801"/>
    </source>
</evidence>
<dbReference type="PROSITE" id="PS51194">
    <property type="entry name" value="HELICASE_CTER"/>
    <property type="match status" value="1"/>
</dbReference>
<dbReference type="SUPFAM" id="SSF50249">
    <property type="entry name" value="Nucleic acid-binding proteins"/>
    <property type="match status" value="1"/>
</dbReference>
<keyword evidence="11" id="KW-0413">Isomerase</keyword>
<evidence type="ECO:0000256" key="13">
    <source>
        <dbReference type="ARBA" id="ARBA00034808"/>
    </source>
</evidence>
<name>A0A2P8E1H0_9BACT</name>
<dbReference type="NCBIfam" id="TIGR00643">
    <property type="entry name" value="recG"/>
    <property type="match status" value="1"/>
</dbReference>
<evidence type="ECO:0000256" key="12">
    <source>
        <dbReference type="ARBA" id="ARBA00034617"/>
    </source>
</evidence>
<dbReference type="AlphaFoldDB" id="A0A2P8E1H0"/>
<dbReference type="CDD" id="cd17992">
    <property type="entry name" value="DEXHc_RecG"/>
    <property type="match status" value="1"/>
</dbReference>
<dbReference type="PANTHER" id="PTHR47964:SF1">
    <property type="entry name" value="ATP-DEPENDENT DNA HELICASE HOMOLOG RECG, CHLOROPLASTIC"/>
    <property type="match status" value="1"/>
</dbReference>
<keyword evidence="6 15" id="KW-0347">Helicase</keyword>
<protein>
    <recommendedName>
        <fullName evidence="2 15">ATP-dependent DNA helicase RecG</fullName>
        <ecNumber evidence="13 15">5.6.2.4</ecNumber>
    </recommendedName>
</protein>
<evidence type="ECO:0000313" key="19">
    <source>
        <dbReference type="Proteomes" id="UP000240708"/>
    </source>
</evidence>
<dbReference type="NCBIfam" id="NF008168">
    <property type="entry name" value="PRK10917.2-2"/>
    <property type="match status" value="1"/>
</dbReference>
<evidence type="ECO:0000256" key="1">
    <source>
        <dbReference type="ARBA" id="ARBA00007504"/>
    </source>
</evidence>
<keyword evidence="7 15" id="KW-0067">ATP-binding</keyword>
<dbReference type="InterPro" id="IPR027417">
    <property type="entry name" value="P-loop_NTPase"/>
</dbReference>
<dbReference type="InterPro" id="IPR014001">
    <property type="entry name" value="Helicase_ATP-bd"/>
</dbReference>
<evidence type="ECO:0000256" key="6">
    <source>
        <dbReference type="ARBA" id="ARBA00022806"/>
    </source>
</evidence>
<evidence type="ECO:0000256" key="4">
    <source>
        <dbReference type="ARBA" id="ARBA00022763"/>
    </source>
</evidence>
<organism evidence="18 19">
    <name type="scientific">Cecembia rubra</name>
    <dbReference type="NCBI Taxonomy" id="1485585"/>
    <lineage>
        <taxon>Bacteria</taxon>
        <taxon>Pseudomonadati</taxon>
        <taxon>Bacteroidota</taxon>
        <taxon>Cytophagia</taxon>
        <taxon>Cytophagales</taxon>
        <taxon>Cyclobacteriaceae</taxon>
        <taxon>Cecembia</taxon>
    </lineage>
</organism>
<dbReference type="GO" id="GO:0006281">
    <property type="term" value="P:DNA repair"/>
    <property type="evidence" value="ECO:0007669"/>
    <property type="project" value="UniProtKB-UniRule"/>
</dbReference>
<dbReference type="GO" id="GO:0005524">
    <property type="term" value="F:ATP binding"/>
    <property type="evidence" value="ECO:0007669"/>
    <property type="project" value="UniProtKB-KW"/>
</dbReference>
<evidence type="ECO:0000259" key="17">
    <source>
        <dbReference type="PROSITE" id="PS51194"/>
    </source>
</evidence>
<dbReference type="OrthoDB" id="9804325at2"/>
<dbReference type="Pfam" id="PF00270">
    <property type="entry name" value="DEAD"/>
    <property type="match status" value="1"/>
</dbReference>
<dbReference type="SMART" id="SM00487">
    <property type="entry name" value="DEXDc"/>
    <property type="match status" value="1"/>
</dbReference>
<keyword evidence="9 15" id="KW-0233">DNA recombination</keyword>
<accession>A0A2P8E1H0</accession>
<evidence type="ECO:0000313" key="18">
    <source>
        <dbReference type="EMBL" id="PSL03330.1"/>
    </source>
</evidence>
<keyword evidence="4 15" id="KW-0227">DNA damage</keyword>
<evidence type="ECO:0000256" key="11">
    <source>
        <dbReference type="ARBA" id="ARBA00023235"/>
    </source>
</evidence>
<keyword evidence="8" id="KW-0238">DNA-binding</keyword>
<dbReference type="NCBIfam" id="NF008165">
    <property type="entry name" value="PRK10917.1-3"/>
    <property type="match status" value="1"/>
</dbReference>
<dbReference type="PANTHER" id="PTHR47964">
    <property type="entry name" value="ATP-DEPENDENT DNA HELICASE HOMOLOG RECG, CHLOROPLASTIC"/>
    <property type="match status" value="1"/>
</dbReference>
<dbReference type="GO" id="GO:0043138">
    <property type="term" value="F:3'-5' DNA helicase activity"/>
    <property type="evidence" value="ECO:0007669"/>
    <property type="project" value="UniProtKB-EC"/>
</dbReference>
<dbReference type="InterPro" id="IPR001650">
    <property type="entry name" value="Helicase_C-like"/>
</dbReference>
<dbReference type="SMART" id="SM00490">
    <property type="entry name" value="HELICc"/>
    <property type="match status" value="1"/>
</dbReference>
<evidence type="ECO:0000256" key="2">
    <source>
        <dbReference type="ARBA" id="ARBA00017846"/>
    </source>
</evidence>
<dbReference type="Pfam" id="PF00271">
    <property type="entry name" value="Helicase_C"/>
    <property type="match status" value="1"/>
</dbReference>
<proteinExistence type="inferred from homology"/>
<dbReference type="PROSITE" id="PS51192">
    <property type="entry name" value="HELICASE_ATP_BIND_1"/>
    <property type="match status" value="1"/>
</dbReference>
<evidence type="ECO:0000256" key="8">
    <source>
        <dbReference type="ARBA" id="ARBA00023125"/>
    </source>
</evidence>
<comment type="caution">
    <text evidence="18">The sequence shown here is derived from an EMBL/GenBank/DDBJ whole genome shotgun (WGS) entry which is preliminary data.</text>
</comment>
<dbReference type="Pfam" id="PF17191">
    <property type="entry name" value="RecG_wedge"/>
    <property type="match status" value="1"/>
</dbReference>
<dbReference type="InterPro" id="IPR012340">
    <property type="entry name" value="NA-bd_OB-fold"/>
</dbReference>
<feature type="domain" description="Helicase C-terminal" evidence="17">
    <location>
        <begin position="464"/>
        <end position="629"/>
    </location>
</feature>
<dbReference type="EC" id="5.6.2.4" evidence="13 15"/>
<dbReference type="SUPFAM" id="SSF52540">
    <property type="entry name" value="P-loop containing nucleoside triphosphate hydrolases"/>
    <property type="match status" value="2"/>
</dbReference>
<gene>
    <name evidence="18" type="ORF">CLV48_10748</name>
</gene>
<dbReference type="InterPro" id="IPR033454">
    <property type="entry name" value="RecG_wedge"/>
</dbReference>
<comment type="catalytic activity">
    <reaction evidence="12 15">
        <text>Couples ATP hydrolysis with the unwinding of duplex DNA by translocating in the 3'-5' direction.</text>
        <dbReference type="EC" id="5.6.2.4"/>
    </reaction>
</comment>
<keyword evidence="3 15" id="KW-0547">Nucleotide-binding</keyword>
<dbReference type="InterPro" id="IPR047112">
    <property type="entry name" value="RecG/Mfd"/>
</dbReference>
<keyword evidence="19" id="KW-1185">Reference proteome</keyword>
<dbReference type="Gene3D" id="2.40.50.140">
    <property type="entry name" value="Nucleic acid-binding proteins"/>
    <property type="match status" value="1"/>
</dbReference>
<dbReference type="Gene3D" id="3.40.50.300">
    <property type="entry name" value="P-loop containing nucleotide triphosphate hydrolases"/>
    <property type="match status" value="2"/>
</dbReference>
<evidence type="ECO:0000256" key="10">
    <source>
        <dbReference type="ARBA" id="ARBA00023204"/>
    </source>
</evidence>
<dbReference type="CDD" id="cd04488">
    <property type="entry name" value="RecG_wedge_OBF"/>
    <property type="match status" value="1"/>
</dbReference>
<dbReference type="InterPro" id="IPR004609">
    <property type="entry name" value="ATP-dep_DNA_helicase_RecG"/>
</dbReference>
<comment type="function">
    <text evidence="15">Plays a critical role in recombination and DNA repair. Helps process Holliday junction intermediates to mature products by catalyzing branch migration. Has replication fork regression activity, unwinds stalled or blocked replication forks to make a HJ that can be resolved. Has a DNA unwinding activity characteristic of a DNA helicase with 3'-5' polarity.</text>
</comment>